<dbReference type="PANTHER" id="PTHR11537:SF254">
    <property type="entry name" value="POTASSIUM VOLTAGE-GATED CHANNEL PROTEIN SHAB"/>
    <property type="match status" value="1"/>
</dbReference>
<evidence type="ECO:0000256" key="6">
    <source>
        <dbReference type="ARBA" id="ARBA00023136"/>
    </source>
</evidence>
<evidence type="ECO:0000256" key="1">
    <source>
        <dbReference type="ARBA" id="ARBA00004141"/>
    </source>
</evidence>
<evidence type="ECO:0000256" key="7">
    <source>
        <dbReference type="ARBA" id="ARBA00023303"/>
    </source>
</evidence>
<feature type="domain" description="Potassium channel" evidence="9">
    <location>
        <begin position="144"/>
        <end position="219"/>
    </location>
</feature>
<keyword evidence="11" id="KW-1185">Reference proteome</keyword>
<feature type="transmembrane region" description="Helical" evidence="8">
    <location>
        <begin position="16"/>
        <end position="38"/>
    </location>
</feature>
<protein>
    <submittedName>
        <fullName evidence="10">Potassium channel protein</fullName>
    </submittedName>
</protein>
<dbReference type="PRINTS" id="PR00169">
    <property type="entry name" value="KCHANNEL"/>
</dbReference>
<sequence length="234" mass="25832">MTTHAGTPWKYKTIQLLNIFGVLASVLLIASISIEAFSNAAFVGDSIYDQIQFGVCIYFLLDFLLQFIIAHNRLRFFGRNFVLIILSIPYAFLLGYFSVDLSSEAFYVIHFLPIIRGGFALAILVKMAVNSFISGLLIIYLAIFIAIAYFQTLIFFAFESGVNPLVKSYPDVLWWASMTVTTVGSNIIPVTAVGKICTAVLAVVGMTTFPIFTAYITALVHGINERQKAKTPPG</sequence>
<evidence type="ECO:0000313" key="10">
    <source>
        <dbReference type="EMBL" id="RII83865.1"/>
    </source>
</evidence>
<dbReference type="Gene3D" id="1.10.287.70">
    <property type="match status" value="1"/>
</dbReference>
<evidence type="ECO:0000256" key="2">
    <source>
        <dbReference type="ARBA" id="ARBA00022448"/>
    </source>
</evidence>
<evidence type="ECO:0000313" key="11">
    <source>
        <dbReference type="Proteomes" id="UP000266483"/>
    </source>
</evidence>
<dbReference type="Pfam" id="PF07885">
    <property type="entry name" value="Ion_trans_2"/>
    <property type="match status" value="1"/>
</dbReference>
<feature type="transmembrane region" description="Helical" evidence="8">
    <location>
        <begin position="200"/>
        <end position="223"/>
    </location>
</feature>
<evidence type="ECO:0000256" key="4">
    <source>
        <dbReference type="ARBA" id="ARBA00022989"/>
    </source>
</evidence>
<evidence type="ECO:0000256" key="3">
    <source>
        <dbReference type="ARBA" id="ARBA00022692"/>
    </source>
</evidence>
<comment type="caution">
    <text evidence="10">The sequence shown here is derived from an EMBL/GenBank/DDBJ whole genome shotgun (WGS) entry which is preliminary data.</text>
</comment>
<accession>A0ABX9MY04</accession>
<gene>
    <name evidence="10" type="ORF">CJO09_01080</name>
</gene>
<feature type="transmembrane region" description="Helical" evidence="8">
    <location>
        <begin position="173"/>
        <end position="193"/>
    </location>
</feature>
<feature type="transmembrane region" description="Helical" evidence="8">
    <location>
        <begin position="81"/>
        <end position="99"/>
    </location>
</feature>
<evidence type="ECO:0000256" key="8">
    <source>
        <dbReference type="SAM" id="Phobius"/>
    </source>
</evidence>
<comment type="subcellular location">
    <subcellularLocation>
        <location evidence="1">Membrane</location>
        <topology evidence="1">Multi-pass membrane protein</topology>
    </subcellularLocation>
</comment>
<dbReference type="InterPro" id="IPR028325">
    <property type="entry name" value="VG_K_chnl"/>
</dbReference>
<keyword evidence="3 8" id="KW-0812">Transmembrane</keyword>
<feature type="transmembrane region" description="Helical" evidence="8">
    <location>
        <begin position="137"/>
        <end position="158"/>
    </location>
</feature>
<dbReference type="InterPro" id="IPR013099">
    <property type="entry name" value="K_chnl_dom"/>
</dbReference>
<dbReference type="PANTHER" id="PTHR11537">
    <property type="entry name" value="VOLTAGE-GATED POTASSIUM CHANNEL"/>
    <property type="match status" value="1"/>
</dbReference>
<proteinExistence type="predicted"/>
<dbReference type="SUPFAM" id="SSF81324">
    <property type="entry name" value="Voltage-gated potassium channels"/>
    <property type="match status" value="1"/>
</dbReference>
<dbReference type="RefSeq" id="WP_119440720.1">
    <property type="nucleotide sequence ID" value="NZ_CP170494.1"/>
</dbReference>
<keyword evidence="6 8" id="KW-0472">Membrane</keyword>
<feature type="transmembrane region" description="Helical" evidence="8">
    <location>
        <begin position="50"/>
        <end position="69"/>
    </location>
</feature>
<evidence type="ECO:0000259" key="9">
    <source>
        <dbReference type="Pfam" id="PF07885"/>
    </source>
</evidence>
<keyword evidence="5" id="KW-0406">Ion transport</keyword>
<dbReference type="Proteomes" id="UP000266483">
    <property type="component" value="Unassembled WGS sequence"/>
</dbReference>
<keyword evidence="7 10" id="KW-0407">Ion channel</keyword>
<keyword evidence="2" id="KW-0813">Transport</keyword>
<organism evidence="10 11">
    <name type="scientific">Neopusillimonas maritima</name>
    <dbReference type="NCBI Taxonomy" id="2026239"/>
    <lineage>
        <taxon>Bacteria</taxon>
        <taxon>Pseudomonadati</taxon>
        <taxon>Pseudomonadota</taxon>
        <taxon>Betaproteobacteria</taxon>
        <taxon>Burkholderiales</taxon>
        <taxon>Alcaligenaceae</taxon>
        <taxon>Neopusillimonas</taxon>
    </lineage>
</organism>
<evidence type="ECO:0000256" key="5">
    <source>
        <dbReference type="ARBA" id="ARBA00023065"/>
    </source>
</evidence>
<dbReference type="GO" id="GO:0034220">
    <property type="term" value="P:monoatomic ion transmembrane transport"/>
    <property type="evidence" value="ECO:0007669"/>
    <property type="project" value="UniProtKB-KW"/>
</dbReference>
<keyword evidence="4 8" id="KW-1133">Transmembrane helix</keyword>
<dbReference type="InterPro" id="IPR027359">
    <property type="entry name" value="Volt_channel_dom_sf"/>
</dbReference>
<dbReference type="EMBL" id="NQOU01000001">
    <property type="protein sequence ID" value="RII83865.1"/>
    <property type="molecule type" value="Genomic_DNA"/>
</dbReference>
<name>A0ABX9MY04_9BURK</name>
<feature type="transmembrane region" description="Helical" evidence="8">
    <location>
        <begin position="105"/>
        <end position="125"/>
    </location>
</feature>
<dbReference type="Gene3D" id="1.20.120.350">
    <property type="entry name" value="Voltage-gated potassium channels. Chain C"/>
    <property type="match status" value="1"/>
</dbReference>
<reference evidence="10 11" key="1">
    <citation type="submission" date="2017-08" db="EMBL/GenBank/DDBJ databases">
        <title>Pusillimonas indicus sp. nov., a member of the family Alcaligenaceae isolated from surface seawater.</title>
        <authorList>
            <person name="Li J."/>
        </authorList>
    </citation>
    <scope>NUCLEOTIDE SEQUENCE [LARGE SCALE GENOMIC DNA]</scope>
    <source>
        <strain evidence="10 11">17-4A</strain>
    </source>
</reference>